<dbReference type="EMBL" id="PP511586">
    <property type="protein sequence ID" value="XCD05633.1"/>
    <property type="molecule type" value="Genomic_DNA"/>
</dbReference>
<evidence type="ECO:0000313" key="5">
    <source>
        <dbReference type="EMBL" id="XCD06535.1"/>
    </source>
</evidence>
<dbReference type="EMBL" id="PP511438">
    <property type="protein sequence ID" value="XCD04203.1"/>
    <property type="molecule type" value="Genomic_DNA"/>
</dbReference>
<accession>A0AAU8B7E0</accession>
<evidence type="ECO:0000313" key="6">
    <source>
        <dbReference type="EMBL" id="XCD07187.1"/>
    </source>
</evidence>
<sequence>MIYSVRKSHKRLLERCLEFAVNCLFYGKSCERNEVKRASEPKTAVFAAKLLAFAKVVYDLFPQKKEAACGALPQLRHALLLLYFCQKKVVRTVVLLM</sequence>
<evidence type="ECO:0000313" key="1">
    <source>
        <dbReference type="EMBL" id="XCD04203.1"/>
    </source>
</evidence>
<organism evidence="6">
    <name type="scientific">Dulem virus 95</name>
    <dbReference type="NCBI Taxonomy" id="3145806"/>
    <lineage>
        <taxon>Viruses</taxon>
        <taxon>Monodnaviria</taxon>
        <taxon>Sangervirae</taxon>
        <taxon>Phixviricota</taxon>
        <taxon>Malgrandaviricetes</taxon>
        <taxon>Petitvirales</taxon>
        <taxon>Microviridae</taxon>
        <taxon>Microvirus</taxon>
    </lineage>
</organism>
<proteinExistence type="predicted"/>
<dbReference type="EMBL" id="PP511640">
    <property type="protein sequence ID" value="XCD06147.1"/>
    <property type="molecule type" value="Genomic_DNA"/>
</dbReference>
<reference evidence="6" key="1">
    <citation type="submission" date="2024-03" db="EMBL/GenBank/DDBJ databases">
        <title>Diverse circular DNA viruses in blood, oral, and fecal samples of captive lemurs.</title>
        <authorList>
            <person name="Paietta E.N."/>
            <person name="Kraberger S."/>
            <person name="Lund M.C."/>
            <person name="Custer J.M."/>
            <person name="Vargas K.M."/>
            <person name="Ehmke E.E."/>
            <person name="Yoder A.D."/>
            <person name="Varsani A."/>
        </authorList>
    </citation>
    <scope>NUCLEOTIDE SEQUENCE</scope>
    <source>
        <strain evidence="1">Duke_21_107</strain>
        <strain evidence="2">Duke_24FF_1311</strain>
        <strain evidence="3">Duke_24FS_120</strain>
        <strain evidence="4">Duke_25FF_1354</strain>
        <strain evidence="5">Duke_25FS_129</strain>
        <strain evidence="6">Duke_26_100</strain>
    </source>
</reference>
<evidence type="ECO:0000313" key="4">
    <source>
        <dbReference type="EMBL" id="XCD06147.1"/>
    </source>
</evidence>
<dbReference type="EMBL" id="PP511684">
    <property type="protein sequence ID" value="XCD06535.1"/>
    <property type="molecule type" value="Genomic_DNA"/>
</dbReference>
<name>A0AAU8B7E0_9VIRU</name>
<evidence type="ECO:0000313" key="2">
    <source>
        <dbReference type="EMBL" id="XCD04850.1"/>
    </source>
</evidence>
<protein>
    <submittedName>
        <fullName evidence="6">Uncharacterized protein</fullName>
    </submittedName>
</protein>
<evidence type="ECO:0000313" key="3">
    <source>
        <dbReference type="EMBL" id="XCD05633.1"/>
    </source>
</evidence>
<dbReference type="EMBL" id="PP511763">
    <property type="protein sequence ID" value="XCD07187.1"/>
    <property type="molecule type" value="Genomic_DNA"/>
</dbReference>
<dbReference type="EMBL" id="PP511515">
    <property type="protein sequence ID" value="XCD04850.1"/>
    <property type="molecule type" value="Genomic_DNA"/>
</dbReference>